<dbReference type="AlphaFoldDB" id="A0A926RUD7"/>
<name>A0A926RUD7_9BACL</name>
<dbReference type="Proteomes" id="UP000661691">
    <property type="component" value="Unassembled WGS sequence"/>
</dbReference>
<evidence type="ECO:0000313" key="1">
    <source>
        <dbReference type="EMBL" id="MBD1373815.1"/>
    </source>
</evidence>
<comment type="caution">
    <text evidence="1">The sequence shown here is derived from an EMBL/GenBank/DDBJ whole genome shotgun (WGS) entry which is preliminary data.</text>
</comment>
<reference evidence="1" key="1">
    <citation type="submission" date="2020-09" db="EMBL/GenBank/DDBJ databases">
        <title>A novel bacterium of genus Hazenella, isolated from South China Sea.</title>
        <authorList>
            <person name="Huang H."/>
            <person name="Mo K."/>
            <person name="Hu Y."/>
        </authorList>
    </citation>
    <scope>NUCLEOTIDE SEQUENCE</scope>
    <source>
        <strain evidence="1">IB182357</strain>
    </source>
</reference>
<evidence type="ECO:0000313" key="2">
    <source>
        <dbReference type="Proteomes" id="UP000661691"/>
    </source>
</evidence>
<keyword evidence="2" id="KW-1185">Reference proteome</keyword>
<protein>
    <submittedName>
        <fullName evidence="1">Uncharacterized protein</fullName>
    </submittedName>
</protein>
<accession>A0A926RUD7</accession>
<sequence length="148" mass="17862">MRKETNEVFHLNHALPTTPTPDSTNTFQIQIDKSDYDHYRTCFFKRRILQEWHHQRRKVKLSQYDQPAKQKMILTDTFLQLRSFIAAAYVEDFSLPLSEFTLFGWLQYNKLRSEICQEAHDRLYWSEMIYYYEQCSKSGIIAQLLPLK</sequence>
<organism evidence="1 2">
    <name type="scientific">Polycladospora coralii</name>
    <dbReference type="NCBI Taxonomy" id="2771432"/>
    <lineage>
        <taxon>Bacteria</taxon>
        <taxon>Bacillati</taxon>
        <taxon>Bacillota</taxon>
        <taxon>Bacilli</taxon>
        <taxon>Bacillales</taxon>
        <taxon>Thermoactinomycetaceae</taxon>
        <taxon>Polycladospora</taxon>
    </lineage>
</organism>
<dbReference type="EMBL" id="JACXAH010000039">
    <property type="protein sequence ID" value="MBD1373815.1"/>
    <property type="molecule type" value="Genomic_DNA"/>
</dbReference>
<proteinExistence type="predicted"/>
<gene>
    <name evidence="1" type="ORF">IC620_15835</name>
</gene>
<dbReference type="RefSeq" id="WP_191141114.1">
    <property type="nucleotide sequence ID" value="NZ_JACXAG020000014.1"/>
</dbReference>